<feature type="transmembrane region" description="Helical" evidence="1">
    <location>
        <begin position="31"/>
        <end position="49"/>
    </location>
</feature>
<reference evidence="2 3" key="1">
    <citation type="submission" date="2012-04" db="EMBL/GenBank/DDBJ databases">
        <title>The Genome Sequence of Bacillus cereus VD154.</title>
        <authorList>
            <consortium name="The Broad Institute Genome Sequencing Platform"/>
            <consortium name="The Broad Institute Genome Sequencing Center for Infectious Disease"/>
            <person name="Feldgarden M."/>
            <person name="Van der Auwera G.A."/>
            <person name="Mahillon J."/>
            <person name="Duprez V."/>
            <person name="Timmery S."/>
            <person name="Mattelet C."/>
            <person name="Dierick K."/>
            <person name="Sun M."/>
            <person name="Yu Z."/>
            <person name="Zhu L."/>
            <person name="Hu X."/>
            <person name="Shank E.B."/>
            <person name="Swiecicka I."/>
            <person name="Hansen B.M."/>
            <person name="Andrup L."/>
            <person name="Young S.K."/>
            <person name="Zeng Q."/>
            <person name="Gargeya S."/>
            <person name="Fitzgerald M."/>
            <person name="Haas B."/>
            <person name="Abouelleil A."/>
            <person name="Alvarado L."/>
            <person name="Arachchi H.M."/>
            <person name="Berlin A."/>
            <person name="Chapman S.B."/>
            <person name="Goldberg J."/>
            <person name="Griggs A."/>
            <person name="Gujja S."/>
            <person name="Hansen M."/>
            <person name="Howarth C."/>
            <person name="Imamovic A."/>
            <person name="Larimer J."/>
            <person name="McCowen C."/>
            <person name="Montmayeur A."/>
            <person name="Murphy C."/>
            <person name="Neiman D."/>
            <person name="Pearson M."/>
            <person name="Priest M."/>
            <person name="Roberts A."/>
            <person name="Saif S."/>
            <person name="Shea T."/>
            <person name="Sisk P."/>
            <person name="Sykes S."/>
            <person name="Wortman J."/>
            <person name="Nusbaum C."/>
            <person name="Birren B."/>
        </authorList>
    </citation>
    <scope>NUCLEOTIDE SEQUENCE [LARGE SCALE GENOMIC DNA]</scope>
    <source>
        <strain evidence="2 3">VD154</strain>
    </source>
</reference>
<keyword evidence="1" id="KW-1133">Transmembrane helix</keyword>
<feature type="transmembrane region" description="Helical" evidence="1">
    <location>
        <begin position="7"/>
        <end position="25"/>
    </location>
</feature>
<evidence type="ECO:0000313" key="3">
    <source>
        <dbReference type="Proteomes" id="UP000006967"/>
    </source>
</evidence>
<sequence>MFDILRLLIIFLIAIFLFFSILMEFKKPQKSVFWFSIEVLSLLGIIMLFKDFLSKI</sequence>
<dbReference type="Proteomes" id="UP000006967">
    <property type="component" value="Unassembled WGS sequence"/>
</dbReference>
<dbReference type="EMBL" id="AHFG01000015">
    <property type="protein sequence ID" value="EJR75114.1"/>
    <property type="molecule type" value="Genomic_DNA"/>
</dbReference>
<gene>
    <name evidence="2" type="ORF">IK5_01406</name>
</gene>
<comment type="caution">
    <text evidence="2">The sequence shown here is derived from an EMBL/GenBank/DDBJ whole genome shotgun (WGS) entry which is preliminary data.</text>
</comment>
<keyword evidence="1" id="KW-0812">Transmembrane</keyword>
<keyword evidence="1" id="KW-0472">Membrane</keyword>
<proteinExistence type="predicted"/>
<evidence type="ECO:0000256" key="1">
    <source>
        <dbReference type="SAM" id="Phobius"/>
    </source>
</evidence>
<accession>A0A9W5L273</accession>
<name>A0A9W5L273_BACCE</name>
<protein>
    <submittedName>
        <fullName evidence="2">Uncharacterized protein</fullName>
    </submittedName>
</protein>
<organism evidence="2 3">
    <name type="scientific">Bacillus cereus VD154</name>
    <dbReference type="NCBI Taxonomy" id="1053238"/>
    <lineage>
        <taxon>Bacteria</taxon>
        <taxon>Bacillati</taxon>
        <taxon>Bacillota</taxon>
        <taxon>Bacilli</taxon>
        <taxon>Bacillales</taxon>
        <taxon>Bacillaceae</taxon>
        <taxon>Bacillus</taxon>
        <taxon>Bacillus cereus group</taxon>
    </lineage>
</organism>
<evidence type="ECO:0000313" key="2">
    <source>
        <dbReference type="EMBL" id="EJR75114.1"/>
    </source>
</evidence>
<dbReference type="AlphaFoldDB" id="A0A9W5L273"/>